<dbReference type="SUPFAM" id="SSF57997">
    <property type="entry name" value="Tropomyosin"/>
    <property type="match status" value="1"/>
</dbReference>
<reference evidence="6" key="1">
    <citation type="submission" date="2020-03" db="EMBL/GenBank/DDBJ databases">
        <title>Studies in the Genomics of Life Span.</title>
        <authorList>
            <person name="Glass D."/>
        </authorList>
    </citation>
    <scope>NUCLEOTIDE SEQUENCE</scope>
    <source>
        <strain evidence="6">LTLLF</strain>
        <tissue evidence="6">Muscle</tissue>
    </source>
</reference>
<feature type="coiled-coil region" evidence="1">
    <location>
        <begin position="13"/>
        <end position="132"/>
    </location>
</feature>
<dbReference type="InterPro" id="IPR018302">
    <property type="entry name" value="CenpF/LEK1_Rb-prot-bd"/>
</dbReference>
<gene>
    <name evidence="6" type="ORF">LTLLF_154055</name>
</gene>
<feature type="domain" description="Centromere protein Cenp-F leucine-rich repeat-containing" evidence="3">
    <location>
        <begin position="1753"/>
        <end position="1895"/>
    </location>
</feature>
<feature type="coiled-coil region" evidence="1">
    <location>
        <begin position="433"/>
        <end position="595"/>
    </location>
</feature>
<dbReference type="InterPro" id="IPR019513">
    <property type="entry name" value="Centromere_CenpF_leu-rich_rpt"/>
</dbReference>
<feature type="compositionally biased region" description="Polar residues" evidence="2">
    <location>
        <begin position="374"/>
        <end position="384"/>
    </location>
</feature>
<feature type="compositionally biased region" description="Polar residues" evidence="2">
    <location>
        <begin position="2813"/>
        <end position="2827"/>
    </location>
</feature>
<evidence type="ECO:0000259" key="4">
    <source>
        <dbReference type="Pfam" id="PF10481"/>
    </source>
</evidence>
<name>A0A8J6GGT2_MICOH</name>
<evidence type="ECO:0000313" key="6">
    <source>
        <dbReference type="EMBL" id="KAH0510478.1"/>
    </source>
</evidence>
<feature type="region of interest" description="Disordered" evidence="2">
    <location>
        <begin position="2639"/>
        <end position="2718"/>
    </location>
</feature>
<evidence type="ECO:0000259" key="3">
    <source>
        <dbReference type="Pfam" id="PF10473"/>
    </source>
</evidence>
<dbReference type="Proteomes" id="UP000710432">
    <property type="component" value="Unassembled WGS sequence"/>
</dbReference>
<dbReference type="PANTHER" id="PTHR18874:SF10">
    <property type="entry name" value="CENTROMERE PROTEIN F"/>
    <property type="match status" value="1"/>
</dbReference>
<dbReference type="PANTHER" id="PTHR18874">
    <property type="entry name" value="CMF/LEK/CENP CELL DIVISION-RELATED"/>
    <property type="match status" value="1"/>
</dbReference>
<feature type="domain" description="Centromere protein Cenp-F leucine-rich repeat-containing" evidence="3">
    <location>
        <begin position="2173"/>
        <end position="2312"/>
    </location>
</feature>
<feature type="coiled-coil region" evidence="1">
    <location>
        <begin position="2184"/>
        <end position="2397"/>
    </location>
</feature>
<comment type="caution">
    <text evidence="6">The sequence shown here is derived from an EMBL/GenBank/DDBJ whole genome shotgun (WGS) entry which is preliminary data.</text>
</comment>
<feature type="coiled-coil region" evidence="1">
    <location>
        <begin position="1184"/>
        <end position="1232"/>
    </location>
</feature>
<dbReference type="GO" id="GO:0008017">
    <property type="term" value="F:microtubule binding"/>
    <property type="evidence" value="ECO:0007669"/>
    <property type="project" value="InterPro"/>
</dbReference>
<feature type="coiled-coil region" evidence="1">
    <location>
        <begin position="1690"/>
        <end position="1717"/>
    </location>
</feature>
<keyword evidence="1" id="KW-0175">Coiled coil</keyword>
<accession>A0A8J6GGT2</accession>
<evidence type="ECO:0000256" key="1">
    <source>
        <dbReference type="SAM" id="Coils"/>
    </source>
</evidence>
<dbReference type="Pfam" id="PF10481">
    <property type="entry name" value="CENP-F_N"/>
    <property type="match status" value="2"/>
</dbReference>
<feature type="region of interest" description="Disordered" evidence="2">
    <location>
        <begin position="374"/>
        <end position="402"/>
    </location>
</feature>
<feature type="domain" description="Centromere protein Cenp-F N-terminal" evidence="4">
    <location>
        <begin position="132"/>
        <end position="217"/>
    </location>
</feature>
<feature type="coiled-coil region" evidence="1">
    <location>
        <begin position="808"/>
        <end position="884"/>
    </location>
</feature>
<feature type="coiled-coil region" evidence="1">
    <location>
        <begin position="1118"/>
        <end position="1152"/>
    </location>
</feature>
<dbReference type="GO" id="GO:0000922">
    <property type="term" value="C:spindle pole"/>
    <property type="evidence" value="ECO:0007669"/>
    <property type="project" value="TreeGrafter"/>
</dbReference>
<feature type="region of interest" description="Disordered" evidence="2">
    <location>
        <begin position="2772"/>
        <end position="2858"/>
    </location>
</feature>
<dbReference type="GO" id="GO:0000278">
    <property type="term" value="P:mitotic cell cycle"/>
    <property type="evidence" value="ECO:0007669"/>
    <property type="project" value="TreeGrafter"/>
</dbReference>
<dbReference type="GO" id="GO:0042803">
    <property type="term" value="F:protein homodimerization activity"/>
    <property type="evidence" value="ECO:0007669"/>
    <property type="project" value="InterPro"/>
</dbReference>
<evidence type="ECO:0000256" key="2">
    <source>
        <dbReference type="SAM" id="MobiDB-lite"/>
    </source>
</evidence>
<feature type="coiled-coil region" evidence="1">
    <location>
        <begin position="938"/>
        <end position="993"/>
    </location>
</feature>
<protein>
    <submittedName>
        <fullName evidence="6">Centromere protein F</fullName>
    </submittedName>
</protein>
<dbReference type="Pfam" id="PF10490">
    <property type="entry name" value="CENP-F_C_Rb_bdg"/>
    <property type="match status" value="1"/>
</dbReference>
<feature type="region of interest" description="Disordered" evidence="2">
    <location>
        <begin position="1030"/>
        <end position="1060"/>
    </location>
</feature>
<feature type="compositionally biased region" description="Polar residues" evidence="2">
    <location>
        <begin position="2772"/>
        <end position="2803"/>
    </location>
</feature>
<feature type="domain" description="Kinetochore protein Cenp-F/LEK1 Rb protein-binding" evidence="5">
    <location>
        <begin position="2713"/>
        <end position="2757"/>
    </location>
</feature>
<dbReference type="GO" id="GO:0051310">
    <property type="term" value="P:metaphase chromosome alignment"/>
    <property type="evidence" value="ECO:0007669"/>
    <property type="project" value="TreeGrafter"/>
</dbReference>
<feature type="domain" description="Centromere protein Cenp-F leucine-rich repeat-containing" evidence="3">
    <location>
        <begin position="1991"/>
        <end position="2130"/>
    </location>
</feature>
<dbReference type="GO" id="GO:0010389">
    <property type="term" value="P:regulation of G2/M transition of mitotic cell cycle"/>
    <property type="evidence" value="ECO:0007669"/>
    <property type="project" value="TreeGrafter"/>
</dbReference>
<organism evidence="6 7">
    <name type="scientific">Microtus ochrogaster</name>
    <name type="common">Prairie vole</name>
    <dbReference type="NCBI Taxonomy" id="79684"/>
    <lineage>
        <taxon>Eukaryota</taxon>
        <taxon>Metazoa</taxon>
        <taxon>Chordata</taxon>
        <taxon>Craniata</taxon>
        <taxon>Vertebrata</taxon>
        <taxon>Euteleostomi</taxon>
        <taxon>Mammalia</taxon>
        <taxon>Eutheria</taxon>
        <taxon>Euarchontoglires</taxon>
        <taxon>Glires</taxon>
        <taxon>Rodentia</taxon>
        <taxon>Myomorpha</taxon>
        <taxon>Muroidea</taxon>
        <taxon>Cricetidae</taxon>
        <taxon>Arvicolinae</taxon>
        <taxon>Microtus</taxon>
    </lineage>
</organism>
<feature type="compositionally biased region" description="Low complexity" evidence="2">
    <location>
        <begin position="2645"/>
        <end position="2667"/>
    </location>
</feature>
<feature type="compositionally biased region" description="Basic and acidic residues" evidence="2">
    <location>
        <begin position="385"/>
        <end position="402"/>
    </location>
</feature>
<evidence type="ECO:0000313" key="7">
    <source>
        <dbReference type="Proteomes" id="UP000710432"/>
    </source>
</evidence>
<feature type="domain" description="Centromere protein Cenp-F N-terminal" evidence="4">
    <location>
        <begin position="1"/>
        <end position="102"/>
    </location>
</feature>
<dbReference type="EMBL" id="JAATJU010022500">
    <property type="protein sequence ID" value="KAH0510478.1"/>
    <property type="molecule type" value="Genomic_DNA"/>
</dbReference>
<dbReference type="Pfam" id="PF10473">
    <property type="entry name" value="CENP-F_leu_zip"/>
    <property type="match status" value="3"/>
</dbReference>
<dbReference type="GO" id="GO:0070840">
    <property type="term" value="F:dynein complex binding"/>
    <property type="evidence" value="ECO:0007669"/>
    <property type="project" value="InterPro"/>
</dbReference>
<sequence length="2858" mass="328339">MSWALEEWKEGLPTRALQKIEELEGQLDKLKKEKQQRQFQLDSLEAALQKQKQKVEDGKTEGADLKRENQRLMEICENLEKTRQKISHELQVKESQVNFQEGSTYEDLKEKYNKEVEERKRLEAEVKTLHAKEKTPSHFSSSSLKTPLKRDASASHFWGEEVTPDRSNLQIEKIGKRDCSSSDNPNTQLLEQVKAQNQDLKSKMNELELRLQGQEKEMKGQANKFQELQLQLEKTKVELIEKEKLLNKTRDELVRTTAQYDQAATKCTTLEQKLKTLTEELSCQRQNAESAKYSLEQKIKEKEKELQEELSRQHRSFQVLDQEYTQMKTRLTQELQQAKHALNVLQVEQEKVTSVKQQLERSLQEFRQKLSRTEQALQESQITENELRRSSEEMKKENSLIRSQSEQRAREVCHLEEELGKVKVCLSQSQNFAEEMRAKNTSQEILLIDLQEKLNQQENSLTLEKLKLTLADLEAQRDCSQDLLKKREHHIEQLNDKLNKIEKEFEALLSALELKKKECEELKEEKTQFSCWKSENEKLINQVESENESLQSKIKHLDASLKTQQIKCHDYNEKVRTLEMERENLSVEIRNLRSIIDSKVVEIETQKQAYLELQQKAEFSDQKHQKEVENICLKANELTGQIEDLEHKLQLLSSEVVTKDQQYQDLHTEYEALKDLLKSGGSLVTNEGNRRSSLAFEHQPAVSDSFANLMGEQGSVHSERNDCFVDGDQTVENVAVLKNRVISLESSLKSQTQMNSDLHKRCEELLQIKGEIEENLIKVEQIHQNFVDETNQCIGKLQEDSAAHQNIVAETLATLESKEKELELLKEKLEAEQREIQVLKKSNCLLEDTLKELQLLSETLSSEKKEMNNIISLSKKDIEELTQTNGVLKEANEALWQEKMNLLEKHEKISSCIAEQERSISELSVQYKQERLLLLQRCEETETVLEDLRANYKTAQENNAKLECLLGECTAVCENRKVELEQLKEAFAKEQQDFLTKLSFSEDQNRKLMLKLEVEQQAVRSEVTVTKNCSKSEADSLRQESLTLKEEQNKKQKEVNDLTHESEQLMQLTQTKPEHYLEVESVENSIKVTEDEIYKCSSQYQMDIDTKVISPDNYKAQLVRLEALIRVMEVKLDQSEEEKKTLYQELQTIRGEVGTVSSQDTQSHERKDCEIEAEEKYVLVLHELSSSQNENARLECSLQTALDKLNELGEMCQVLKVEKLQLQSELNDSRSECITATSQMAAKVEKLVNEVKMLTHQDVLPQSELREDVSDGLCDKQSNVSMVLTPLDSSSFCEQITLSDKEVRVHFAELQEKFSCLESEHKVLHDQHCEVSCKMSELCSYVDTLKAENSVLSMNLRNMQDDLEKERKPGAEDGHTLSLSFCGTDSPSLTHFGEAAFYKNVLEQTGDTSLLSLEGNTSANPCNVDEVSYSSLEEENLTEKEIPDTSVRTVEELEILCQIYLQSLKDLEKKIESQEIIKNKEIEELEQLLSSERKELGCLRKQYLSEKEQWQQKLTSVTLEMESKLAEEKQQTKNLSLELEVARLQLQELDLSSRSLLGSDMENAVQVQNDSYDIKESEVYVSETTEKIPKQDTDETCDKDIQQDLCLETSVTETETARLMGARCEEQSPETNCEAPVEKKTQDCPECVPQLFSSPNVLVPMDVLEDQGSIQTLHLQKDTSNEKLRLLPVVDDWDKKVESLLNEIKEADSKLNLQEEVHQRIESSEDLGFDLESGTNELSDTIKDNTANIEDDWKEKFFDVEKELTRIKSEKANIEHLILSVEADLEAVQAEKLCLARDTESKQKVIVDLKEELFVVISERNRLLGELDTVAKEKEALGQTSKQMKEKIEELESHQSEKLRHIEVVEAEVKDKSELLQTLSFNVSELTRDKAHLQEQLQNLQNDSQELSLTVGELEIHIGELKKEKESLVKESQNFQAQLTESECERQNISKALEVALMEKGEFAMRLSSTQEEVHQLRRGIEKLSVRIKADEKKYLSTEEKLKESQRENDSLKDKVENLERELEMSEENHELVILDAENSKAEVETLKAQVDEMTKNLRVFELDLVTVRSEKENLTRQLQETQHQVSDLDELCSSFRSLLEEKEQARVQMEEDSKSTVLMLRTQLKEFSEEVAALCNDQEILETQEHSLDQPEEEMHRLKSSIQKLKVHIDADEKKQHNLLGQLKESKHYADLLKDRVENLEQELQLSEEKKEHVTLEAENAKAEIQTLKSEIQGMAQNIQDLELDLTNTRSENEDLMTELKQEQKRVSELETINSSIENLMKEKDQEKVQMKEESKIAVEMLQTQLRELNETMISLCNAQEAYKTKEQNLSGQIQTLELEKAQLLQDIGETKNKYIVLQSSVNVLSQEVKAGKEKLEKKEGEVRTLEDQLKGQEQLACKLSQLEGEQQLWQKQKLELGNLNVELEHKVQVLQSKNTALQSTFEALQNSHKHLESELGLLKMQKVSLIQRVNTMTGKEAELQRELQEMVHKTTRQKEEFNKEKNRLTQELKVPMEELKNLKVEHHKYVNQLEKEFQRAQGKIKLLLKSCKQLEGEKKMLQKEIYQLEAAQKQKTDSVVGDNVAKLMTENKELKETLEEKIKEADKYLDKYCSLLISHEELEKAKEILEIQVARLNSQQSKRHLHSSPLLDSSVSVSPTTSVSKKTTSGQNKTSGKRHRSSGICENGCGATPCTPETFSKRSRKAVNSSVHPTEDKEEPKFELEGLPDIVKKGFADIPTGKTSPYILRRTTMATRTSPRLAAQKLVGSSPTLLSKENIAESSKPTAGGSRSQKVKIVQQSSVESHTVFPERPQKSLTASNVPGKNSAESPREGLRVKLVNPASSPAAGADPTNENCRVQ</sequence>
<evidence type="ECO:0000259" key="5">
    <source>
        <dbReference type="Pfam" id="PF10490"/>
    </source>
</evidence>
<dbReference type="GO" id="GO:0005634">
    <property type="term" value="C:nucleus"/>
    <property type="evidence" value="ECO:0007669"/>
    <property type="project" value="TreeGrafter"/>
</dbReference>
<feature type="coiled-coil region" evidence="1">
    <location>
        <begin position="1834"/>
        <end position="2092"/>
    </location>
</feature>
<feature type="coiled-coil region" evidence="1">
    <location>
        <begin position="2422"/>
        <end position="2637"/>
    </location>
</feature>
<feature type="coiled-coil region" evidence="1">
    <location>
        <begin position="1450"/>
        <end position="1545"/>
    </location>
</feature>
<dbReference type="InterPro" id="IPR043513">
    <property type="entry name" value="Cenp-F"/>
</dbReference>
<dbReference type="InterPro" id="IPR018463">
    <property type="entry name" value="Centromere_CenpF_N"/>
</dbReference>
<dbReference type="GO" id="GO:0000775">
    <property type="term" value="C:chromosome, centromeric region"/>
    <property type="evidence" value="ECO:0007669"/>
    <property type="project" value="InterPro"/>
</dbReference>
<proteinExistence type="predicted"/>
<feature type="coiled-coil region" evidence="1">
    <location>
        <begin position="628"/>
        <end position="662"/>
    </location>
</feature>